<gene>
    <name evidence="1" type="ORF">Adt_03944</name>
</gene>
<dbReference type="EMBL" id="JBFOLK010000001">
    <property type="protein sequence ID" value="KAL2542966.1"/>
    <property type="molecule type" value="Genomic_DNA"/>
</dbReference>
<name>A0ABD1W016_9LAMI</name>
<protein>
    <submittedName>
        <fullName evidence="1">Uncharacterized protein</fullName>
    </submittedName>
</protein>
<comment type="caution">
    <text evidence="1">The sequence shown here is derived from an EMBL/GenBank/DDBJ whole genome shotgun (WGS) entry which is preliminary data.</text>
</comment>
<evidence type="ECO:0000313" key="2">
    <source>
        <dbReference type="Proteomes" id="UP001604336"/>
    </source>
</evidence>
<proteinExistence type="predicted"/>
<dbReference type="Proteomes" id="UP001604336">
    <property type="component" value="Unassembled WGS sequence"/>
</dbReference>
<accession>A0ABD1W016</accession>
<keyword evidence="2" id="KW-1185">Reference proteome</keyword>
<organism evidence="1 2">
    <name type="scientific">Abeliophyllum distichum</name>
    <dbReference type="NCBI Taxonomy" id="126358"/>
    <lineage>
        <taxon>Eukaryota</taxon>
        <taxon>Viridiplantae</taxon>
        <taxon>Streptophyta</taxon>
        <taxon>Embryophyta</taxon>
        <taxon>Tracheophyta</taxon>
        <taxon>Spermatophyta</taxon>
        <taxon>Magnoliopsida</taxon>
        <taxon>eudicotyledons</taxon>
        <taxon>Gunneridae</taxon>
        <taxon>Pentapetalae</taxon>
        <taxon>asterids</taxon>
        <taxon>lamiids</taxon>
        <taxon>Lamiales</taxon>
        <taxon>Oleaceae</taxon>
        <taxon>Forsythieae</taxon>
        <taxon>Abeliophyllum</taxon>
    </lineage>
</organism>
<sequence length="264" mass="30178">MADIMLHEARWLDSLCESASPSPSKRRGISLGIKLEKVWQANEKRPLSIAFDNIKHIMQSIRNNAKYFMRLVGNQVSYFDIQDVRSPNEYQTACATVDRLTIDCYRDYKLKAHNHLKEHEPSRLYGKLSAEKWQKCIDFFTSPTFVNGQQRTRPIGGKAKYLSVQGSKSFSATRYDSVQDKFVEVRETQQTQITFSGVLVDACAIAKEVLKERRRHAQLHRMERTIAHLTTNLQQRISGVVPEDDEDENENGGGLGDLSILCII</sequence>
<reference evidence="2" key="1">
    <citation type="submission" date="2024-07" db="EMBL/GenBank/DDBJ databases">
        <title>Two chromosome-level genome assemblies of Korean endemic species Abeliophyllum distichum and Forsythia ovata (Oleaceae).</title>
        <authorList>
            <person name="Jang H."/>
        </authorList>
    </citation>
    <scope>NUCLEOTIDE SEQUENCE [LARGE SCALE GENOMIC DNA]</scope>
</reference>
<evidence type="ECO:0000313" key="1">
    <source>
        <dbReference type="EMBL" id="KAL2542966.1"/>
    </source>
</evidence>
<dbReference type="AlphaFoldDB" id="A0ABD1W016"/>